<dbReference type="EMBL" id="RBZW01000016">
    <property type="protein sequence ID" value="THE65770.1"/>
    <property type="molecule type" value="Genomic_DNA"/>
</dbReference>
<dbReference type="Pfam" id="PF01497">
    <property type="entry name" value="Peripla_BP_2"/>
    <property type="match status" value="1"/>
</dbReference>
<dbReference type="PANTHER" id="PTHR42860">
    <property type="entry name" value="VITAMIN B12-BINDING PROTEIN"/>
    <property type="match status" value="1"/>
</dbReference>
<dbReference type="PROSITE" id="PS50983">
    <property type="entry name" value="FE_B12_PBP"/>
    <property type="match status" value="1"/>
</dbReference>
<evidence type="ECO:0000313" key="3">
    <source>
        <dbReference type="Proteomes" id="UP000318864"/>
    </source>
</evidence>
<protein>
    <submittedName>
        <fullName evidence="2">Cobalamin-binding protein</fullName>
    </submittedName>
</protein>
<dbReference type="Gene3D" id="3.40.50.1980">
    <property type="entry name" value="Nitrogenase molybdenum iron protein domain"/>
    <property type="match status" value="2"/>
</dbReference>
<dbReference type="OrthoDB" id="9784at2157"/>
<accession>A0A4S3TQ14</accession>
<organism evidence="2 3">
    <name type="scientific">Salinadaptatus halalkaliphilus</name>
    <dbReference type="NCBI Taxonomy" id="2419781"/>
    <lineage>
        <taxon>Archaea</taxon>
        <taxon>Methanobacteriati</taxon>
        <taxon>Methanobacteriota</taxon>
        <taxon>Stenosarchaea group</taxon>
        <taxon>Halobacteria</taxon>
        <taxon>Halobacteriales</taxon>
        <taxon>Natrialbaceae</taxon>
        <taxon>Salinadaptatus</taxon>
    </lineage>
</organism>
<reference evidence="2 3" key="1">
    <citation type="submission" date="2018-10" db="EMBL/GenBank/DDBJ databases">
        <title>Natronolimnobius sp. XQ-INN 246 isolated from Inner Mongolia Autonomous Region of China.</title>
        <authorList>
            <person name="Xue Q."/>
        </authorList>
    </citation>
    <scope>NUCLEOTIDE SEQUENCE [LARGE SCALE GENOMIC DNA]</scope>
    <source>
        <strain evidence="2 3">XQ-INN 246</strain>
    </source>
</reference>
<dbReference type="AlphaFoldDB" id="A0A4S3TQ14"/>
<dbReference type="InterPro" id="IPR002491">
    <property type="entry name" value="ABC_transptr_periplasmic_BD"/>
</dbReference>
<proteinExistence type="predicted"/>
<feature type="domain" description="Fe/B12 periplasmic-binding" evidence="1">
    <location>
        <begin position="4"/>
        <end position="286"/>
    </location>
</feature>
<evidence type="ECO:0000259" key="1">
    <source>
        <dbReference type="PROSITE" id="PS50983"/>
    </source>
</evidence>
<dbReference type="PANTHER" id="PTHR42860:SF1">
    <property type="entry name" value="VITAMIN B12-BINDING PROTEIN"/>
    <property type="match status" value="1"/>
</dbReference>
<dbReference type="InterPro" id="IPR051030">
    <property type="entry name" value="Vitamin_B12-ABC_binding"/>
</dbReference>
<evidence type="ECO:0000313" key="2">
    <source>
        <dbReference type="EMBL" id="THE65770.1"/>
    </source>
</evidence>
<dbReference type="SUPFAM" id="SSF53807">
    <property type="entry name" value="Helical backbone' metal receptor"/>
    <property type="match status" value="1"/>
</dbReference>
<keyword evidence="3" id="KW-1185">Reference proteome</keyword>
<sequence>MSMNVISTSPSSTEILYALGVEPVAVSHACDYPPEAIELPEIDVSKVDARASADRHDQVQAATSDGHLYRMNPERIDAVDPDLIVTQGVCGVCAVDDVLVGETLAELEADPDVLALQAEQLEDVLECVREVGAATGTEDRAASLIEELRDRIAAVETRVPEHPRPRTAVLEWMDPVRPAGYWVPDVVTAAGGEYGLGDVGQPSEPLEWEAFLEYDPEVVVVAPCGFDADRTCDQFHELADRPGWDDVTAVREDRVFVLDGGAYLTRWTPRLVGAVERLATLCHSDVFGESPTDVRRP</sequence>
<gene>
    <name evidence="2" type="ORF">D8Y22_06285</name>
</gene>
<name>A0A4S3TQ14_9EURY</name>
<comment type="caution">
    <text evidence="2">The sequence shown here is derived from an EMBL/GenBank/DDBJ whole genome shotgun (WGS) entry which is preliminary data.</text>
</comment>
<dbReference type="Proteomes" id="UP000318864">
    <property type="component" value="Unassembled WGS sequence"/>
</dbReference>